<keyword evidence="4" id="KW-0808">Transferase</keyword>
<dbReference type="GO" id="GO:0005886">
    <property type="term" value="C:plasma membrane"/>
    <property type="evidence" value="ECO:0007669"/>
    <property type="project" value="UniProtKB-SubCell"/>
</dbReference>
<feature type="transmembrane region" description="Helical" evidence="8">
    <location>
        <begin position="241"/>
        <end position="260"/>
    </location>
</feature>
<evidence type="ECO:0000256" key="1">
    <source>
        <dbReference type="ARBA" id="ARBA00004651"/>
    </source>
</evidence>
<organism evidence="10 11">
    <name type="scientific">Koribacter versatilis (strain Ellin345)</name>
    <dbReference type="NCBI Taxonomy" id="204669"/>
    <lineage>
        <taxon>Bacteria</taxon>
        <taxon>Pseudomonadati</taxon>
        <taxon>Acidobacteriota</taxon>
        <taxon>Terriglobia</taxon>
        <taxon>Terriglobales</taxon>
        <taxon>Candidatus Korobacteraceae</taxon>
        <taxon>Candidatus Korobacter</taxon>
    </lineage>
</organism>
<evidence type="ECO:0000256" key="2">
    <source>
        <dbReference type="ARBA" id="ARBA00022475"/>
    </source>
</evidence>
<evidence type="ECO:0000313" key="11">
    <source>
        <dbReference type="Proteomes" id="UP000002432"/>
    </source>
</evidence>
<feature type="transmembrane region" description="Helical" evidence="8">
    <location>
        <begin position="121"/>
        <end position="137"/>
    </location>
</feature>
<evidence type="ECO:0000256" key="7">
    <source>
        <dbReference type="ARBA" id="ARBA00023136"/>
    </source>
</evidence>
<dbReference type="HOGENOM" id="CLU_578618_0_0_0"/>
<proteinExistence type="predicted"/>
<accession>Q1IUP9</accession>
<dbReference type="Proteomes" id="UP000002432">
    <property type="component" value="Chromosome"/>
</dbReference>
<dbReference type="Pfam" id="PF13231">
    <property type="entry name" value="PMT_2"/>
    <property type="match status" value="1"/>
</dbReference>
<dbReference type="EMBL" id="CP000360">
    <property type="protein sequence ID" value="ABF39401.1"/>
    <property type="molecule type" value="Genomic_DNA"/>
</dbReference>
<feature type="transmembrane region" description="Helical" evidence="8">
    <location>
        <begin position="12"/>
        <end position="30"/>
    </location>
</feature>
<evidence type="ECO:0000313" key="10">
    <source>
        <dbReference type="EMBL" id="ABF39401.1"/>
    </source>
</evidence>
<name>Q1IUP9_KORVE</name>
<keyword evidence="2" id="KW-1003">Cell membrane</keyword>
<evidence type="ECO:0000256" key="5">
    <source>
        <dbReference type="ARBA" id="ARBA00022692"/>
    </source>
</evidence>
<dbReference type="GO" id="GO:0009103">
    <property type="term" value="P:lipopolysaccharide biosynthetic process"/>
    <property type="evidence" value="ECO:0007669"/>
    <property type="project" value="UniProtKB-ARBA"/>
</dbReference>
<comment type="subcellular location">
    <subcellularLocation>
        <location evidence="1">Cell membrane</location>
        <topology evidence="1">Multi-pass membrane protein</topology>
    </subcellularLocation>
</comment>
<dbReference type="KEGG" id="aba:Acid345_0396"/>
<keyword evidence="11" id="KW-1185">Reference proteome</keyword>
<keyword evidence="7 8" id="KW-0472">Membrane</keyword>
<feature type="transmembrane region" description="Helical" evidence="8">
    <location>
        <begin position="196"/>
        <end position="212"/>
    </location>
</feature>
<protein>
    <recommendedName>
        <fullName evidence="9">Glycosyltransferase RgtA/B/C/D-like domain-containing protein</fullName>
    </recommendedName>
</protein>
<evidence type="ECO:0000256" key="4">
    <source>
        <dbReference type="ARBA" id="ARBA00022679"/>
    </source>
</evidence>
<keyword evidence="6 8" id="KW-1133">Transmembrane helix</keyword>
<reference evidence="10 11" key="1">
    <citation type="journal article" date="2009" name="Appl. Environ. Microbiol.">
        <title>Three genomes from the phylum Acidobacteria provide insight into the lifestyles of these microorganisms in soils.</title>
        <authorList>
            <person name="Ward N.L."/>
            <person name="Challacombe J.F."/>
            <person name="Janssen P.H."/>
            <person name="Henrissat B."/>
            <person name="Coutinho P.M."/>
            <person name="Wu M."/>
            <person name="Xie G."/>
            <person name="Haft D.H."/>
            <person name="Sait M."/>
            <person name="Badger J."/>
            <person name="Barabote R.D."/>
            <person name="Bradley B."/>
            <person name="Brettin T.S."/>
            <person name="Brinkac L.M."/>
            <person name="Bruce D."/>
            <person name="Creasy T."/>
            <person name="Daugherty S.C."/>
            <person name="Davidsen T.M."/>
            <person name="DeBoy R.T."/>
            <person name="Detter J.C."/>
            <person name="Dodson R.J."/>
            <person name="Durkin A.S."/>
            <person name="Ganapathy A."/>
            <person name="Gwinn-Giglio M."/>
            <person name="Han C.S."/>
            <person name="Khouri H."/>
            <person name="Kiss H."/>
            <person name="Kothari S.P."/>
            <person name="Madupu R."/>
            <person name="Nelson K.E."/>
            <person name="Nelson W.C."/>
            <person name="Paulsen I."/>
            <person name="Penn K."/>
            <person name="Ren Q."/>
            <person name="Rosovitz M.J."/>
            <person name="Selengut J.D."/>
            <person name="Shrivastava S."/>
            <person name="Sullivan S.A."/>
            <person name="Tapia R."/>
            <person name="Thompson L.S."/>
            <person name="Watkins K.L."/>
            <person name="Yang Q."/>
            <person name="Yu C."/>
            <person name="Zafar N."/>
            <person name="Zhou L."/>
            <person name="Kuske C.R."/>
        </authorList>
    </citation>
    <scope>NUCLEOTIDE SEQUENCE [LARGE SCALE GENOMIC DNA]</scope>
    <source>
        <strain evidence="10 11">Ellin345</strain>
    </source>
</reference>
<keyword evidence="5 8" id="KW-0812">Transmembrane</keyword>
<dbReference type="STRING" id="204669.Acid345_0396"/>
<dbReference type="InterPro" id="IPR050297">
    <property type="entry name" value="LipidA_mod_glycosyltrf_83"/>
</dbReference>
<dbReference type="GO" id="GO:0016763">
    <property type="term" value="F:pentosyltransferase activity"/>
    <property type="evidence" value="ECO:0007669"/>
    <property type="project" value="TreeGrafter"/>
</dbReference>
<evidence type="ECO:0000256" key="6">
    <source>
        <dbReference type="ARBA" id="ARBA00022989"/>
    </source>
</evidence>
<feature type="domain" description="Glycosyltransferase RgtA/B/C/D-like" evidence="9">
    <location>
        <begin position="70"/>
        <end position="164"/>
    </location>
</feature>
<dbReference type="InterPro" id="IPR038731">
    <property type="entry name" value="RgtA/B/C-like"/>
</dbReference>
<evidence type="ECO:0000256" key="8">
    <source>
        <dbReference type="SAM" id="Phobius"/>
    </source>
</evidence>
<feature type="transmembrane region" description="Helical" evidence="8">
    <location>
        <begin position="410"/>
        <end position="429"/>
    </location>
</feature>
<dbReference type="RefSeq" id="WP_011521203.1">
    <property type="nucleotide sequence ID" value="NC_008009.1"/>
</dbReference>
<gene>
    <name evidence="10" type="ordered locus">Acid345_0396</name>
</gene>
<evidence type="ECO:0000259" key="9">
    <source>
        <dbReference type="Pfam" id="PF13231"/>
    </source>
</evidence>
<keyword evidence="3" id="KW-0328">Glycosyltransferase</keyword>
<dbReference type="eggNOG" id="COG1807">
    <property type="taxonomic scope" value="Bacteria"/>
</dbReference>
<dbReference type="AlphaFoldDB" id="Q1IUP9"/>
<dbReference type="EnsemblBacteria" id="ABF39401">
    <property type="protein sequence ID" value="ABF39401"/>
    <property type="gene ID" value="Acid345_0396"/>
</dbReference>
<dbReference type="PANTHER" id="PTHR33908:SF11">
    <property type="entry name" value="MEMBRANE PROTEIN"/>
    <property type="match status" value="1"/>
</dbReference>
<sequence length="489" mass="56106">MIRFIRDSKGLFLIGALVAFAFRLVFIFKFPHVTGDTYIYGDIAKNWIDHGIYGFTQLVGPPNPTWIRLPGYPSFLAVCFALFGREHYTAVMLVQMFVDIASCFVVADLARRMMSERAGKIAFILACLCPFTANYVASPMPETLSIFAIACAFWFLYIALDSPQPVGATSKTSSVILSEAHAMRAVEGPLSPTRRFWPWFFCGLSIAAAIQLRPDGGILLASTLLFLFVRLIRYPQRKQTFAAGVLVATIALAPLIPWTIRNWRTFQHFQPLAPRYASDLDEFTPLGFNHWVRTWMAEYVSVEDIYWQMPGSASDVELLPRRAYDTPEEEARTRDLFEQYQTRTAIWPELDEQFEQLARERVARHPFRYYVQLPLLRITDMWLRPRTETLPLDSRWWQDYTDDFWNSFKAAGLGLINLIFVALAVVACFLRPRPRYLLAVLAFLLIRTAFLGTLENPEPRYTLECYPLLIALAAITISRLPSRRSSQKL</sequence>
<feature type="transmembrane region" description="Helical" evidence="8">
    <location>
        <begin position="143"/>
        <end position="160"/>
    </location>
</feature>
<evidence type="ECO:0000256" key="3">
    <source>
        <dbReference type="ARBA" id="ARBA00022676"/>
    </source>
</evidence>
<feature type="transmembrane region" description="Helical" evidence="8">
    <location>
        <begin position="218"/>
        <end position="234"/>
    </location>
</feature>
<dbReference type="PANTHER" id="PTHR33908">
    <property type="entry name" value="MANNOSYLTRANSFERASE YKCB-RELATED"/>
    <property type="match status" value="1"/>
</dbReference>
<feature type="transmembrane region" description="Helical" evidence="8">
    <location>
        <begin position="436"/>
        <end position="454"/>
    </location>
</feature>